<dbReference type="Proteomes" id="UP000326994">
    <property type="component" value="Unassembled WGS sequence"/>
</dbReference>
<dbReference type="SMART" id="SM00287">
    <property type="entry name" value="SH3b"/>
    <property type="match status" value="1"/>
</dbReference>
<dbReference type="Pfam" id="PF08239">
    <property type="entry name" value="SH3_3"/>
    <property type="match status" value="1"/>
</dbReference>
<feature type="transmembrane region" description="Helical" evidence="2">
    <location>
        <begin position="158"/>
        <end position="181"/>
    </location>
</feature>
<reference evidence="5 6" key="1">
    <citation type="submission" date="2019-08" db="EMBL/GenBank/DDBJ databases">
        <title>Ulvibacter marinistellae sp. nov., isolated from a starfish, Patiria pectinifera.</title>
        <authorList>
            <person name="Kawano K."/>
            <person name="Ushijima N."/>
            <person name="Kihara M."/>
            <person name="Itoh H."/>
        </authorList>
    </citation>
    <scope>NUCLEOTIDE SEQUENCE [LARGE SCALE GENOMIC DNA]</scope>
    <source>
        <strain evidence="5 6">KK4</strain>
    </source>
</reference>
<dbReference type="PROSITE" id="PS50293">
    <property type="entry name" value="TPR_REGION"/>
    <property type="match status" value="1"/>
</dbReference>
<dbReference type="Gene3D" id="1.25.40.10">
    <property type="entry name" value="Tetratricopeptide repeat domain"/>
    <property type="match status" value="1"/>
</dbReference>
<evidence type="ECO:0000256" key="2">
    <source>
        <dbReference type="SAM" id="Phobius"/>
    </source>
</evidence>
<proteinExistence type="predicted"/>
<sequence>MKQLLYITVLLFSVIGMAQNEALFNQGKDNYKAEKYSEAITNWKQIVDKGNHSAELYFNLGNAYYKLNQIGPSIYYYEKAQQLAPNDKEIKVNLAFAENAKVDVIEPLPKTVFSKWYNNIASVFTYEGWATATVVFSMLFVGFFLLYYFNISEGKKRLFFTSAIVCVFLLIGGLSMAYLTFADVQNNKPAIVFAESVEIKTAPKMNSAAAFTLHEGTKVQVLDSDGDWLRISLADGKDGWIPKTDLKLL</sequence>
<dbReference type="EMBL" id="BKCF01000001">
    <property type="protein sequence ID" value="GEQ84994.1"/>
    <property type="molecule type" value="Genomic_DNA"/>
</dbReference>
<evidence type="ECO:0000313" key="6">
    <source>
        <dbReference type="Proteomes" id="UP000326994"/>
    </source>
</evidence>
<dbReference type="InterPro" id="IPR019734">
    <property type="entry name" value="TPR_rpt"/>
</dbReference>
<dbReference type="SUPFAM" id="SSF48452">
    <property type="entry name" value="TPR-like"/>
    <property type="match status" value="1"/>
</dbReference>
<accession>A0A5J4FV93</accession>
<feature type="repeat" description="TPR" evidence="1">
    <location>
        <begin position="54"/>
        <end position="87"/>
    </location>
</feature>
<dbReference type="OrthoDB" id="9776208at2"/>
<dbReference type="Pfam" id="PF00515">
    <property type="entry name" value="TPR_1"/>
    <property type="match status" value="1"/>
</dbReference>
<dbReference type="PROSITE" id="PS50005">
    <property type="entry name" value="TPR"/>
    <property type="match status" value="1"/>
</dbReference>
<evidence type="ECO:0000256" key="3">
    <source>
        <dbReference type="SAM" id="SignalP"/>
    </source>
</evidence>
<dbReference type="PROSITE" id="PS51781">
    <property type="entry name" value="SH3B"/>
    <property type="match status" value="1"/>
</dbReference>
<feature type="domain" description="SH3b" evidence="4">
    <location>
        <begin position="187"/>
        <end position="249"/>
    </location>
</feature>
<feature type="transmembrane region" description="Helical" evidence="2">
    <location>
        <begin position="128"/>
        <end position="149"/>
    </location>
</feature>
<comment type="caution">
    <text evidence="5">The sequence shown here is derived from an EMBL/GenBank/DDBJ whole genome shotgun (WGS) entry which is preliminary data.</text>
</comment>
<keyword evidence="2" id="KW-0472">Membrane</keyword>
<keyword evidence="6" id="KW-1185">Reference proteome</keyword>
<keyword evidence="3" id="KW-0732">Signal</keyword>
<dbReference type="InterPro" id="IPR003646">
    <property type="entry name" value="SH3-like_bac-type"/>
</dbReference>
<keyword evidence="2" id="KW-1133">Transmembrane helix</keyword>
<evidence type="ECO:0000313" key="5">
    <source>
        <dbReference type="EMBL" id="GEQ84994.1"/>
    </source>
</evidence>
<feature type="signal peptide" evidence="3">
    <location>
        <begin position="1"/>
        <end position="18"/>
    </location>
</feature>
<dbReference type="InterPro" id="IPR011990">
    <property type="entry name" value="TPR-like_helical_dom_sf"/>
</dbReference>
<dbReference type="AlphaFoldDB" id="A0A5J4FV93"/>
<feature type="chain" id="PRO_5023887247" evidence="3">
    <location>
        <begin position="19"/>
        <end position="249"/>
    </location>
</feature>
<dbReference type="Gene3D" id="2.30.30.40">
    <property type="entry name" value="SH3 Domains"/>
    <property type="match status" value="1"/>
</dbReference>
<protein>
    <submittedName>
        <fullName evidence="5">BatE protein</fullName>
    </submittedName>
</protein>
<keyword evidence="2" id="KW-0812">Transmembrane</keyword>
<dbReference type="RefSeq" id="WP_151892932.1">
    <property type="nucleotide sequence ID" value="NZ_BKCF01000001.1"/>
</dbReference>
<evidence type="ECO:0000256" key="1">
    <source>
        <dbReference type="PROSITE-ProRule" id="PRU00339"/>
    </source>
</evidence>
<dbReference type="SMART" id="SM00028">
    <property type="entry name" value="TPR"/>
    <property type="match status" value="2"/>
</dbReference>
<keyword evidence="1" id="KW-0802">TPR repeat</keyword>
<organism evidence="5 6">
    <name type="scientific">Patiriisocius marinistellae</name>
    <dbReference type="NCBI Taxonomy" id="2494560"/>
    <lineage>
        <taxon>Bacteria</taxon>
        <taxon>Pseudomonadati</taxon>
        <taxon>Bacteroidota</taxon>
        <taxon>Flavobacteriia</taxon>
        <taxon>Flavobacteriales</taxon>
        <taxon>Flavobacteriaceae</taxon>
        <taxon>Patiriisocius</taxon>
    </lineage>
</organism>
<name>A0A5J4FV93_9FLAO</name>
<gene>
    <name evidence="5" type="primary">batE</name>
    <name evidence="5" type="ORF">ULMS_05020</name>
</gene>
<evidence type="ECO:0000259" key="4">
    <source>
        <dbReference type="PROSITE" id="PS51781"/>
    </source>
</evidence>